<protein>
    <submittedName>
        <fullName evidence="1">Uncharacterized protein</fullName>
    </submittedName>
</protein>
<organism evidence="1 2">
    <name type="scientific">Ixodes persulcatus</name>
    <name type="common">Taiga tick</name>
    <dbReference type="NCBI Taxonomy" id="34615"/>
    <lineage>
        <taxon>Eukaryota</taxon>
        <taxon>Metazoa</taxon>
        <taxon>Ecdysozoa</taxon>
        <taxon>Arthropoda</taxon>
        <taxon>Chelicerata</taxon>
        <taxon>Arachnida</taxon>
        <taxon>Acari</taxon>
        <taxon>Parasitiformes</taxon>
        <taxon>Ixodida</taxon>
        <taxon>Ixodoidea</taxon>
        <taxon>Ixodidae</taxon>
        <taxon>Ixodinae</taxon>
        <taxon>Ixodes</taxon>
    </lineage>
</organism>
<evidence type="ECO:0000313" key="1">
    <source>
        <dbReference type="EMBL" id="KAG0418527.1"/>
    </source>
</evidence>
<dbReference type="EMBL" id="JABSTQ010010731">
    <property type="protein sequence ID" value="KAG0418527.1"/>
    <property type="molecule type" value="Genomic_DNA"/>
</dbReference>
<proteinExistence type="predicted"/>
<evidence type="ECO:0000313" key="2">
    <source>
        <dbReference type="Proteomes" id="UP000805193"/>
    </source>
</evidence>
<comment type="caution">
    <text evidence="1">The sequence shown here is derived from an EMBL/GenBank/DDBJ whole genome shotgun (WGS) entry which is preliminary data.</text>
</comment>
<gene>
    <name evidence="1" type="ORF">HPB47_004763</name>
</gene>
<dbReference type="Proteomes" id="UP000805193">
    <property type="component" value="Unassembled WGS sequence"/>
</dbReference>
<accession>A0AC60PEV2</accession>
<keyword evidence="2" id="KW-1185">Reference proteome</keyword>
<sequence>MQRRTAAAMDGSCSGRAASDFFSTAAPFVLQNVVLRWSDLGTHARSRFGTETSRGPRHREQSPDQNGVCPCCVPLVERPAAAMVRCADQVVRSPLRWTTWLPAHCGPPNDTAAFLEWMVGLLGAKLLRG</sequence>
<reference evidence="1 2" key="1">
    <citation type="journal article" date="2020" name="Cell">
        <title>Large-Scale Comparative Analyses of Tick Genomes Elucidate Their Genetic Diversity and Vector Capacities.</title>
        <authorList>
            <consortium name="Tick Genome and Microbiome Consortium (TIGMIC)"/>
            <person name="Jia N."/>
            <person name="Wang J."/>
            <person name="Shi W."/>
            <person name="Du L."/>
            <person name="Sun Y."/>
            <person name="Zhan W."/>
            <person name="Jiang J.F."/>
            <person name="Wang Q."/>
            <person name="Zhang B."/>
            <person name="Ji P."/>
            <person name="Bell-Sakyi L."/>
            <person name="Cui X.M."/>
            <person name="Yuan T.T."/>
            <person name="Jiang B.G."/>
            <person name="Yang W.F."/>
            <person name="Lam T.T."/>
            <person name="Chang Q.C."/>
            <person name="Ding S.J."/>
            <person name="Wang X.J."/>
            <person name="Zhu J.G."/>
            <person name="Ruan X.D."/>
            <person name="Zhao L."/>
            <person name="Wei J.T."/>
            <person name="Ye R.Z."/>
            <person name="Que T.C."/>
            <person name="Du C.H."/>
            <person name="Zhou Y.H."/>
            <person name="Cheng J.X."/>
            <person name="Dai P.F."/>
            <person name="Guo W.B."/>
            <person name="Han X.H."/>
            <person name="Huang E.J."/>
            <person name="Li L.F."/>
            <person name="Wei W."/>
            <person name="Gao Y.C."/>
            <person name="Liu J.Z."/>
            <person name="Shao H.Z."/>
            <person name="Wang X."/>
            <person name="Wang C.C."/>
            <person name="Yang T.C."/>
            <person name="Huo Q.B."/>
            <person name="Li W."/>
            <person name="Chen H.Y."/>
            <person name="Chen S.E."/>
            <person name="Zhou L.G."/>
            <person name="Ni X.B."/>
            <person name="Tian J.H."/>
            <person name="Sheng Y."/>
            <person name="Liu T."/>
            <person name="Pan Y.S."/>
            <person name="Xia L.Y."/>
            <person name="Li J."/>
            <person name="Zhao F."/>
            <person name="Cao W.C."/>
        </authorList>
    </citation>
    <scope>NUCLEOTIDE SEQUENCE [LARGE SCALE GENOMIC DNA]</scope>
    <source>
        <strain evidence="1">Iper-2018</strain>
    </source>
</reference>
<name>A0AC60PEV2_IXOPE</name>